<proteinExistence type="inferred from homology"/>
<evidence type="ECO:0000256" key="4">
    <source>
        <dbReference type="ARBA" id="ARBA00022833"/>
    </source>
</evidence>
<evidence type="ECO:0000256" key="1">
    <source>
        <dbReference type="ARBA" id="ARBA00007749"/>
    </source>
</evidence>
<evidence type="ECO:0000256" key="3">
    <source>
        <dbReference type="ARBA" id="ARBA00022801"/>
    </source>
</evidence>
<dbReference type="EMBL" id="JAPDNS010000001">
    <property type="protein sequence ID" value="MCW3484614.1"/>
    <property type="molecule type" value="Genomic_DNA"/>
</dbReference>
<dbReference type="SUPFAM" id="SSF56281">
    <property type="entry name" value="Metallo-hydrolase/oxidoreductase"/>
    <property type="match status" value="1"/>
</dbReference>
<dbReference type="SMART" id="SM00849">
    <property type="entry name" value="Lactamase_B"/>
    <property type="match status" value="1"/>
</dbReference>
<evidence type="ECO:0000313" key="6">
    <source>
        <dbReference type="EMBL" id="MCW3484614.1"/>
    </source>
</evidence>
<dbReference type="InterPro" id="IPR036866">
    <property type="entry name" value="RibonucZ/Hydroxyglut_hydro"/>
</dbReference>
<reference evidence="6 7" key="1">
    <citation type="submission" date="2022-10" db="EMBL/GenBank/DDBJ databases">
        <title>Chitinophaga nivalis PC15 sp. nov., isolated from Pyeongchang county, South Korea.</title>
        <authorList>
            <person name="Trinh H.N."/>
        </authorList>
    </citation>
    <scope>NUCLEOTIDE SEQUENCE [LARGE SCALE GENOMIC DNA]</scope>
    <source>
        <strain evidence="6 7">PC14</strain>
    </source>
</reference>
<dbReference type="InterPro" id="IPR051013">
    <property type="entry name" value="MBL_superfamily_lactonases"/>
</dbReference>
<evidence type="ECO:0000256" key="2">
    <source>
        <dbReference type="ARBA" id="ARBA00022723"/>
    </source>
</evidence>
<dbReference type="Gene3D" id="3.60.15.10">
    <property type="entry name" value="Ribonuclease Z/Hydroxyacylglutathione hydrolase-like"/>
    <property type="match status" value="1"/>
</dbReference>
<comment type="caution">
    <text evidence="6">The sequence shown here is derived from an EMBL/GenBank/DDBJ whole genome shotgun (WGS) entry which is preliminary data.</text>
</comment>
<evidence type="ECO:0000259" key="5">
    <source>
        <dbReference type="SMART" id="SM00849"/>
    </source>
</evidence>
<keyword evidence="7" id="KW-1185">Reference proteome</keyword>
<feature type="domain" description="Metallo-beta-lactamase" evidence="5">
    <location>
        <begin position="21"/>
        <end position="242"/>
    </location>
</feature>
<evidence type="ECO:0000313" key="7">
    <source>
        <dbReference type="Proteomes" id="UP001207742"/>
    </source>
</evidence>
<keyword evidence="4" id="KW-0862">Zinc</keyword>
<dbReference type="PANTHER" id="PTHR42978">
    <property type="entry name" value="QUORUM-QUENCHING LACTONASE YTNP-RELATED-RELATED"/>
    <property type="match status" value="1"/>
</dbReference>
<organism evidence="6 7">
    <name type="scientific">Chitinophaga nivalis</name>
    <dbReference type="NCBI Taxonomy" id="2991709"/>
    <lineage>
        <taxon>Bacteria</taxon>
        <taxon>Pseudomonadati</taxon>
        <taxon>Bacteroidota</taxon>
        <taxon>Chitinophagia</taxon>
        <taxon>Chitinophagales</taxon>
        <taxon>Chitinophagaceae</taxon>
        <taxon>Chitinophaga</taxon>
    </lineage>
</organism>
<name>A0ABT3ILI9_9BACT</name>
<dbReference type="RefSeq" id="WP_264730375.1">
    <property type="nucleotide sequence ID" value="NZ_JAPDNR010000001.1"/>
</dbReference>
<sequence>MLQIHHLNCVDIQSPMGASAIGHCLLLETPDRLVLIDTGIGLQETRQPAERLGQQLIDAIGLQFDEALTAIQQITALGLDPKKVTDCLISHLDLDHIGGLADFPHATVHVGAEEYEQFTRDHDRYLSHQLDHRPEIITYPAGNDTWFSFEARKTRVAIDTDIYLIPLFGHSRGHCGVAIRQEATWLFYIGDAYYLRAELTDPDHPVAALSKMKADDAALHMATLHRIRTFMHAHPEVVVFGYHDITEFPLPAVTRENESPV</sequence>
<dbReference type="Proteomes" id="UP001207742">
    <property type="component" value="Unassembled WGS sequence"/>
</dbReference>
<comment type="similarity">
    <text evidence="1">Belongs to the metallo-beta-lactamase superfamily.</text>
</comment>
<accession>A0ABT3ILI9</accession>
<dbReference type="PANTHER" id="PTHR42978:SF3">
    <property type="entry name" value="BLR3078 PROTEIN"/>
    <property type="match status" value="1"/>
</dbReference>
<keyword evidence="3" id="KW-0378">Hydrolase</keyword>
<dbReference type="Pfam" id="PF00753">
    <property type="entry name" value="Lactamase_B"/>
    <property type="match status" value="1"/>
</dbReference>
<gene>
    <name evidence="6" type="ORF">OL497_11955</name>
</gene>
<dbReference type="InterPro" id="IPR001279">
    <property type="entry name" value="Metallo-B-lactamas"/>
</dbReference>
<dbReference type="CDD" id="cd07742">
    <property type="entry name" value="metallo-hydrolase-like_MBL-fold"/>
    <property type="match status" value="1"/>
</dbReference>
<protein>
    <submittedName>
        <fullName evidence="6">MBL fold metallo-hydrolase</fullName>
    </submittedName>
</protein>
<keyword evidence="2" id="KW-0479">Metal-binding</keyword>